<keyword evidence="1" id="KW-0175">Coiled coil</keyword>
<evidence type="ECO:0000313" key="2">
    <source>
        <dbReference type="EMBL" id="MDX8414893.1"/>
    </source>
</evidence>
<reference evidence="2 3" key="1">
    <citation type="submission" date="2022-03" db="EMBL/GenBank/DDBJ databases">
        <title>Novel taxa within the pig intestine.</title>
        <authorList>
            <person name="Wylensek D."/>
            <person name="Bishof K."/>
            <person name="Afrizal A."/>
            <person name="Clavel T."/>
        </authorList>
    </citation>
    <scope>NUCLEOTIDE SEQUENCE [LARGE SCALE GENOMIC DNA]</scope>
    <source>
        <strain evidence="2 3">CLA-KB-P66</strain>
    </source>
</reference>
<name>A0ABU4WF65_9BACT</name>
<organism evidence="2 3">
    <name type="scientific">Intestinicryptomonas porci</name>
    <dbReference type="NCBI Taxonomy" id="2926320"/>
    <lineage>
        <taxon>Bacteria</taxon>
        <taxon>Pseudomonadati</taxon>
        <taxon>Verrucomicrobiota</taxon>
        <taxon>Opitutia</taxon>
        <taxon>Opitutales</taxon>
        <taxon>Intestinicryptomonaceae</taxon>
        <taxon>Intestinicryptomonas</taxon>
    </lineage>
</organism>
<evidence type="ECO:0000313" key="3">
    <source>
        <dbReference type="Proteomes" id="UP001275932"/>
    </source>
</evidence>
<feature type="coiled-coil region" evidence="1">
    <location>
        <begin position="368"/>
        <end position="395"/>
    </location>
</feature>
<dbReference type="Proteomes" id="UP001275932">
    <property type="component" value="Unassembled WGS sequence"/>
</dbReference>
<accession>A0ABU4WF65</accession>
<proteinExistence type="predicted"/>
<dbReference type="RefSeq" id="WP_370396338.1">
    <property type="nucleotide sequence ID" value="NZ_JALBUT010000001.1"/>
</dbReference>
<gene>
    <name evidence="2" type="ORF">MOX91_01660</name>
</gene>
<protein>
    <submittedName>
        <fullName evidence="2">Uncharacterized protein</fullName>
    </submittedName>
</protein>
<keyword evidence="3" id="KW-1185">Reference proteome</keyword>
<comment type="caution">
    <text evidence="2">The sequence shown here is derived from an EMBL/GenBank/DDBJ whole genome shotgun (WGS) entry which is preliminary data.</text>
</comment>
<dbReference type="EMBL" id="JALBUT010000001">
    <property type="protein sequence ID" value="MDX8414893.1"/>
    <property type="molecule type" value="Genomic_DNA"/>
</dbReference>
<sequence length="517" mass="57489">MKNTIKYIIAILFLVSTGIAAFAQGKKSVAIFVRNDSTKYAELLDANKKNLENILASYLNNSGFGVISQDLVLRNLNAYLGNDKTKYKDEAKRLKDSITSNRQPDIALFENASGLRLAEMIGADYIMAVSISNAGQTTKKSSLYGVQTENQIYTLRCNYSLCEAGMGVGTSGKSVKSEKMLRTTSDMSVENAEDLFSELLEDCASQMYEAMVADLDNKKIIEKVDASVDVIFEVKVTAARFPQVFQDADGSYSFEESIVPLELMTINADIDGVSYTTNTGTIKLSKGIHYLKITHKDLLPIEKTINVTGKQGQKFVYEGILTEEAKIRIKADMEWMQSLLEKHKKIAHQDKLREIDIERQRTLARGEAANVDINVKKAEVEISRMQAEIDIEKSKAKAEINRVNIQSQIESKMADAEINRINSDIRNNEKMTDANARTMDAENSINKKMVEAYAERSAAEGRAAIINANANLAEAKGFEAAGRAEENMSEAELIKAKSIYETLKQYGYKIKASINIE</sequence>
<evidence type="ECO:0000256" key="1">
    <source>
        <dbReference type="SAM" id="Coils"/>
    </source>
</evidence>